<feature type="domain" description="BD-FAE-like" evidence="2">
    <location>
        <begin position="93"/>
        <end position="249"/>
    </location>
</feature>
<name>A0ABS8HYD7_9FIRM</name>
<sequence>MIFEKTLINGTNACLYAYILDEQKRINKTNKRPAVIICPGGGYLLTSQKEGEPVALKFNTMGYHTFVLRYNTYFLEKPKKFLNEETLPTVNEKGIFPQQLYDLIQTILFIRKHEEEWQIDVNQIILAGFSAGAHLCASLGVRWNDINLANKFNIKNEMIKPSAMILGYPLLDTTQIEKNIESSTDKNFINMMKYVKKALFNTETPTDEQITSISPVHLVNTDTPPTFIWHTADDNQTIVANSLNFANALSRVNVPFELHIFQSGAHGAALYDEVSASEPEHLNPACAQWINLAETWLKNIME</sequence>
<dbReference type="EMBL" id="JAJHJB010000051">
    <property type="protein sequence ID" value="MCC5468186.1"/>
    <property type="molecule type" value="Genomic_DNA"/>
</dbReference>
<dbReference type="RefSeq" id="WP_229537070.1">
    <property type="nucleotide sequence ID" value="NZ_JAJHJB010000051.1"/>
</dbReference>
<dbReference type="InterPro" id="IPR029058">
    <property type="entry name" value="AB_hydrolase_fold"/>
</dbReference>
<gene>
    <name evidence="3" type="ORF">LMF89_22880</name>
</gene>
<evidence type="ECO:0000256" key="1">
    <source>
        <dbReference type="ARBA" id="ARBA00022801"/>
    </source>
</evidence>
<evidence type="ECO:0000313" key="3">
    <source>
        <dbReference type="EMBL" id="MCC5468186.1"/>
    </source>
</evidence>
<evidence type="ECO:0000259" key="2">
    <source>
        <dbReference type="Pfam" id="PF20434"/>
    </source>
</evidence>
<proteinExistence type="predicted"/>
<dbReference type="Proteomes" id="UP001165492">
    <property type="component" value="Unassembled WGS sequence"/>
</dbReference>
<dbReference type="GO" id="GO:0016787">
    <property type="term" value="F:hydrolase activity"/>
    <property type="evidence" value="ECO:0007669"/>
    <property type="project" value="UniProtKB-KW"/>
</dbReference>
<reference evidence="3" key="1">
    <citation type="submission" date="2021-11" db="EMBL/GenBank/DDBJ databases">
        <title>Description of a new species Pelosinus isolated from the bottom sediments of Lake Baikal.</title>
        <authorList>
            <person name="Zakharyuk A."/>
        </authorList>
    </citation>
    <scope>NUCLEOTIDE SEQUENCE</scope>
    <source>
        <strain evidence="3">Bkl1</strain>
    </source>
</reference>
<comment type="caution">
    <text evidence="3">The sequence shown here is derived from an EMBL/GenBank/DDBJ whole genome shotgun (WGS) entry which is preliminary data.</text>
</comment>
<keyword evidence="4" id="KW-1185">Reference proteome</keyword>
<dbReference type="PANTHER" id="PTHR48081">
    <property type="entry name" value="AB HYDROLASE SUPERFAMILY PROTEIN C4A8.06C"/>
    <property type="match status" value="1"/>
</dbReference>
<organism evidence="3 4">
    <name type="scientific">Pelosinus baikalensis</name>
    <dbReference type="NCBI Taxonomy" id="2892015"/>
    <lineage>
        <taxon>Bacteria</taxon>
        <taxon>Bacillati</taxon>
        <taxon>Bacillota</taxon>
        <taxon>Negativicutes</taxon>
        <taxon>Selenomonadales</taxon>
        <taxon>Sporomusaceae</taxon>
        <taxon>Pelosinus</taxon>
    </lineage>
</organism>
<keyword evidence="1 3" id="KW-0378">Hydrolase</keyword>
<evidence type="ECO:0000313" key="4">
    <source>
        <dbReference type="Proteomes" id="UP001165492"/>
    </source>
</evidence>
<protein>
    <submittedName>
        <fullName evidence="3">Alpha/beta hydrolase</fullName>
    </submittedName>
</protein>
<accession>A0ABS8HYD7</accession>
<dbReference type="SUPFAM" id="SSF53474">
    <property type="entry name" value="alpha/beta-Hydrolases"/>
    <property type="match status" value="1"/>
</dbReference>
<dbReference type="PANTHER" id="PTHR48081:SF6">
    <property type="entry name" value="PEPTIDASE S9 PROLYL OLIGOPEPTIDASE CATALYTIC DOMAIN-CONTAINING PROTEIN"/>
    <property type="match status" value="1"/>
</dbReference>
<dbReference type="Gene3D" id="3.40.50.1820">
    <property type="entry name" value="alpha/beta hydrolase"/>
    <property type="match status" value="1"/>
</dbReference>
<dbReference type="Pfam" id="PF20434">
    <property type="entry name" value="BD-FAE"/>
    <property type="match status" value="1"/>
</dbReference>
<dbReference type="InterPro" id="IPR049492">
    <property type="entry name" value="BD-FAE-like_dom"/>
</dbReference>
<dbReference type="InterPro" id="IPR050300">
    <property type="entry name" value="GDXG_lipolytic_enzyme"/>
</dbReference>